<dbReference type="OrthoDB" id="2021143at2759"/>
<accession>A0A6P8Z945</accession>
<dbReference type="FunCoup" id="A0A6P8Z945">
    <property type="interactions" value="1753"/>
</dbReference>
<protein>
    <recommendedName>
        <fullName evidence="2 3">Peroxisomal membrane protein PEX16</fullName>
    </recommendedName>
</protein>
<evidence type="ECO:0000313" key="4">
    <source>
        <dbReference type="Proteomes" id="UP000515158"/>
    </source>
</evidence>
<comment type="similarity">
    <text evidence="1 3">Belongs to the peroxin-16 family.</text>
</comment>
<comment type="subcellular location">
    <subcellularLocation>
        <location evidence="3">Peroxisome membrane</location>
    </subcellularLocation>
</comment>
<evidence type="ECO:0000256" key="3">
    <source>
        <dbReference type="RuleBase" id="RU365003"/>
    </source>
</evidence>
<dbReference type="GO" id="GO:0005778">
    <property type="term" value="C:peroxisomal membrane"/>
    <property type="evidence" value="ECO:0007669"/>
    <property type="project" value="UniProtKB-SubCell"/>
</dbReference>
<dbReference type="PANTHER" id="PTHR13299:SF0">
    <property type="entry name" value="PEROXISOMAL MEMBRANE PROTEIN PEX16"/>
    <property type="match status" value="1"/>
</dbReference>
<dbReference type="AlphaFoldDB" id="A0A6P8Z945"/>
<organism evidence="5">
    <name type="scientific">Thrips palmi</name>
    <name type="common">Melon thrips</name>
    <dbReference type="NCBI Taxonomy" id="161013"/>
    <lineage>
        <taxon>Eukaryota</taxon>
        <taxon>Metazoa</taxon>
        <taxon>Ecdysozoa</taxon>
        <taxon>Arthropoda</taxon>
        <taxon>Hexapoda</taxon>
        <taxon>Insecta</taxon>
        <taxon>Pterygota</taxon>
        <taxon>Neoptera</taxon>
        <taxon>Paraneoptera</taxon>
        <taxon>Thysanoptera</taxon>
        <taxon>Terebrantia</taxon>
        <taxon>Thripoidea</taxon>
        <taxon>Thripidae</taxon>
        <taxon>Thrips</taxon>
    </lineage>
</organism>
<dbReference type="GO" id="GO:0007031">
    <property type="term" value="P:peroxisome organization"/>
    <property type="evidence" value="ECO:0007669"/>
    <property type="project" value="UniProtKB-KW"/>
</dbReference>
<keyword evidence="4" id="KW-1185">Reference proteome</keyword>
<name>A0A6P8Z945_THRPL</name>
<proteinExistence type="inferred from homology"/>
<dbReference type="GeneID" id="117648524"/>
<sequence length="333" mass="38159">MSTSLQELYNTYKKWVSDNPLMASDFETTAKWISYIFAGRIQSSSVITELVYSLSNLLVLFNDCIINESRRTLPVTSGASLKAWLTVLEYAEVFLEITAKSVWGERGRWILIAIVQAFKCLARMSLLLTHKEQMVQMPPIAPLKRRTILSQENQDTPTTIGFSLKSGRIVRCVNSATPAHLRSWKPPAFTATQPDGSVPDKVLDSNLLFAEAIYIMKPVLHLCSMMRFGPKAWRPYVLSLVLDVASLQMFRRADKAKIGSALSPRQKMELSRREVALLLYLLRSPFYDKYSKRRIQKLLDAFSNNLPLVGYILRPLAQYIPHWQETYFYMWSS</sequence>
<dbReference type="InParanoid" id="A0A6P8Z945"/>
<dbReference type="Proteomes" id="UP000515158">
    <property type="component" value="Unplaced"/>
</dbReference>
<dbReference type="PANTHER" id="PTHR13299">
    <property type="entry name" value="PEROXISOMAL MEMBRANE PROTEIN PEX16"/>
    <property type="match status" value="1"/>
</dbReference>
<reference evidence="5" key="1">
    <citation type="submission" date="2025-08" db="UniProtKB">
        <authorList>
            <consortium name="RefSeq"/>
        </authorList>
    </citation>
    <scope>IDENTIFICATION</scope>
    <source>
        <tissue evidence="5">Total insect</tissue>
    </source>
</reference>
<keyword evidence="3" id="KW-0962">Peroxisome biogenesis</keyword>
<dbReference type="InterPro" id="IPR013919">
    <property type="entry name" value="Pex16"/>
</dbReference>
<gene>
    <name evidence="5" type="primary">LOC117648524</name>
</gene>
<dbReference type="KEGG" id="tpal:117648524"/>
<evidence type="ECO:0000256" key="2">
    <source>
        <dbReference type="ARBA" id="ARBA00018577"/>
    </source>
</evidence>
<dbReference type="Pfam" id="PF08610">
    <property type="entry name" value="Pex16"/>
    <property type="match status" value="1"/>
</dbReference>
<evidence type="ECO:0000313" key="5">
    <source>
        <dbReference type="RefSeq" id="XP_034246926.1"/>
    </source>
</evidence>
<dbReference type="CTD" id="9409"/>
<evidence type="ECO:0000256" key="1">
    <source>
        <dbReference type="ARBA" id="ARBA00009505"/>
    </source>
</evidence>
<keyword evidence="3" id="KW-0576">Peroxisome</keyword>
<dbReference type="RefSeq" id="XP_034246926.1">
    <property type="nucleotide sequence ID" value="XM_034391035.1"/>
</dbReference>